<dbReference type="InterPro" id="IPR037050">
    <property type="entry name" value="DUF1254_sf"/>
</dbReference>
<evidence type="ECO:0008006" key="6">
    <source>
        <dbReference type="Google" id="ProtNLM"/>
    </source>
</evidence>
<dbReference type="PANTHER" id="PTHR36509">
    <property type="entry name" value="BLL3101 PROTEIN"/>
    <property type="match status" value="1"/>
</dbReference>
<dbReference type="Gene3D" id="2.60.40.1610">
    <property type="entry name" value="Domain of unknown function DUF1254"/>
    <property type="match status" value="1"/>
</dbReference>
<keyword evidence="5" id="KW-1185">Reference proteome</keyword>
<feature type="chain" id="PRO_5030753689" description="DUF1254 domain-containing protein" evidence="1">
    <location>
        <begin position="22"/>
        <end position="465"/>
    </location>
</feature>
<dbReference type="InterPro" id="IPR010679">
    <property type="entry name" value="DUF1254"/>
</dbReference>
<dbReference type="Gene3D" id="2.60.120.600">
    <property type="entry name" value="Domain of unknown function DUF1214, C-terminal domain"/>
    <property type="match status" value="1"/>
</dbReference>
<dbReference type="InterPro" id="IPR037049">
    <property type="entry name" value="DUF1214_C_sf"/>
</dbReference>
<evidence type="ECO:0000259" key="2">
    <source>
        <dbReference type="Pfam" id="PF06742"/>
    </source>
</evidence>
<keyword evidence="1" id="KW-0732">Signal</keyword>
<dbReference type="InterPro" id="IPR010621">
    <property type="entry name" value="DUF1214"/>
</dbReference>
<dbReference type="Pfam" id="PF06742">
    <property type="entry name" value="DUF1214"/>
    <property type="match status" value="1"/>
</dbReference>
<dbReference type="EMBL" id="JACIJH010000016">
    <property type="protein sequence ID" value="MBB5708281.1"/>
    <property type="molecule type" value="Genomic_DNA"/>
</dbReference>
<feature type="domain" description="DUF1214" evidence="2">
    <location>
        <begin position="341"/>
        <end position="448"/>
    </location>
</feature>
<feature type="signal peptide" evidence="1">
    <location>
        <begin position="1"/>
        <end position="21"/>
    </location>
</feature>
<evidence type="ECO:0000259" key="3">
    <source>
        <dbReference type="Pfam" id="PF06863"/>
    </source>
</evidence>
<organism evidence="4 5">
    <name type="scientific">Sphingopyxis panaciterrulae</name>
    <dbReference type="NCBI Taxonomy" id="462372"/>
    <lineage>
        <taxon>Bacteria</taxon>
        <taxon>Pseudomonadati</taxon>
        <taxon>Pseudomonadota</taxon>
        <taxon>Alphaproteobacteria</taxon>
        <taxon>Sphingomonadales</taxon>
        <taxon>Sphingomonadaceae</taxon>
        <taxon>Sphingopyxis</taxon>
    </lineage>
</organism>
<dbReference type="RefSeq" id="WP_184100877.1">
    <property type="nucleotide sequence ID" value="NZ_JACIJH010000016.1"/>
</dbReference>
<protein>
    <recommendedName>
        <fullName evidence="6">DUF1254 domain-containing protein</fullName>
    </recommendedName>
</protein>
<accession>A0A7W9B8P7</accession>
<sequence>MKPLLALLAMAAAFLTGPAQAAPQGTPVTEEDAYAIGLEAYTYAYPMVLMEVTRRVSTNAGEGRLHAPMNHFSHMKTYPDASFRDVVRPNADTLYSTLWFDVGKEPLILTLPDTAGRYHVVPIMDMWTEVFATLGTRTTGNDGGTVALVGPHWQGGLPQGMRMVRSPTEQGWIIGRIQTNSAADYDHVHQLQAGYAATPLSGWSKPQAAAEAQADPSIDRKTPPVEQVAQMAPGAFFALFAETLKRNPPHATDYAVLLRMERVGLVPGQSFDLAAADPAVQRGLTRAAADAHARILNRRKGLDLTRNGWVALGNALGVYGNDYLQRAFIAYAGLGALPPEEAIYPMVPLDGAGKPLSGAARYVLHFDKDQIPPADAFWSLTMYGADQFFVANPIDRFAIGDRDKLAFNADGSLDLYIQKENPGADKQANWLPAPEGPFTMNLRLYLPRREALEGRWTPPPLKRVP</sequence>
<dbReference type="Proteomes" id="UP000537161">
    <property type="component" value="Unassembled WGS sequence"/>
</dbReference>
<comment type="caution">
    <text evidence="4">The sequence shown here is derived from an EMBL/GenBank/DDBJ whole genome shotgun (WGS) entry which is preliminary data.</text>
</comment>
<evidence type="ECO:0000256" key="1">
    <source>
        <dbReference type="SAM" id="SignalP"/>
    </source>
</evidence>
<feature type="domain" description="DUF1254" evidence="3">
    <location>
        <begin position="69"/>
        <end position="199"/>
    </location>
</feature>
<name>A0A7W9B8P7_9SPHN</name>
<evidence type="ECO:0000313" key="4">
    <source>
        <dbReference type="EMBL" id="MBB5708281.1"/>
    </source>
</evidence>
<dbReference type="AlphaFoldDB" id="A0A7W9B8P7"/>
<dbReference type="SUPFAM" id="SSF160935">
    <property type="entry name" value="VPA0735-like"/>
    <property type="match status" value="1"/>
</dbReference>
<dbReference type="Pfam" id="PF06863">
    <property type="entry name" value="DUF1254"/>
    <property type="match status" value="1"/>
</dbReference>
<proteinExistence type="predicted"/>
<evidence type="ECO:0000313" key="5">
    <source>
        <dbReference type="Proteomes" id="UP000537161"/>
    </source>
</evidence>
<dbReference type="PANTHER" id="PTHR36509:SF2">
    <property type="entry name" value="BLL3101 PROTEIN"/>
    <property type="match status" value="1"/>
</dbReference>
<reference evidence="4 5" key="1">
    <citation type="submission" date="2020-08" db="EMBL/GenBank/DDBJ databases">
        <title>Genomic Encyclopedia of Type Strains, Phase IV (KMG-IV): sequencing the most valuable type-strain genomes for metagenomic binning, comparative biology and taxonomic classification.</title>
        <authorList>
            <person name="Goeker M."/>
        </authorList>
    </citation>
    <scope>NUCLEOTIDE SEQUENCE [LARGE SCALE GENOMIC DNA]</scope>
    <source>
        <strain evidence="4 5">DSM 27163</strain>
    </source>
</reference>
<gene>
    <name evidence="4" type="ORF">FHR21_003660</name>
</gene>